<protein>
    <submittedName>
        <fullName evidence="2">Uncharacterized protein</fullName>
    </submittedName>
</protein>
<proteinExistence type="predicted"/>
<organism evidence="2 3">
    <name type="scientific">Venturia effusa</name>
    <dbReference type="NCBI Taxonomy" id="50376"/>
    <lineage>
        <taxon>Eukaryota</taxon>
        <taxon>Fungi</taxon>
        <taxon>Dikarya</taxon>
        <taxon>Ascomycota</taxon>
        <taxon>Pezizomycotina</taxon>
        <taxon>Dothideomycetes</taxon>
        <taxon>Pleosporomycetidae</taxon>
        <taxon>Venturiales</taxon>
        <taxon>Venturiaceae</taxon>
        <taxon>Venturia</taxon>
    </lineage>
</organism>
<dbReference type="EMBL" id="CP042195">
    <property type="protein sequence ID" value="QDS74217.1"/>
    <property type="molecule type" value="Genomic_DNA"/>
</dbReference>
<evidence type="ECO:0000313" key="3">
    <source>
        <dbReference type="Proteomes" id="UP000316270"/>
    </source>
</evidence>
<feature type="signal peptide" evidence="1">
    <location>
        <begin position="1"/>
        <end position="23"/>
    </location>
</feature>
<reference evidence="2 3" key="1">
    <citation type="submission" date="2019-07" db="EMBL/GenBank/DDBJ databases">
        <title>Finished genome of Venturia effusa.</title>
        <authorList>
            <person name="Young C.A."/>
            <person name="Cox M.P."/>
            <person name="Ganley A.R.D."/>
            <person name="David W.J."/>
        </authorList>
    </citation>
    <scope>NUCLEOTIDE SEQUENCE [LARGE SCALE GENOMIC DNA]</scope>
    <source>
        <strain evidence="3">albino</strain>
    </source>
</reference>
<dbReference type="OrthoDB" id="5199481at2759"/>
<keyword evidence="1" id="KW-0732">Signal</keyword>
<sequence>MKASVILSLLFAVVSVASPTSNANKEELSWWTITTKGKVDAQNHWLSLKDGKVGGFAGARETPDKAGKFFTAVYPPTGTSQLLSGNWDHQLGLKVSTKGVMQLVDLGRGPTSAIIPKDAPNSIEWGVFQVGPSGEITVKDGADIPSRQWISWLDTDGVYYTGLWDGFTRQPRSFANITLVATKTEPLFT</sequence>
<gene>
    <name evidence="2" type="ORF">FKW77_002479</name>
</gene>
<keyword evidence="3" id="KW-1185">Reference proteome</keyword>
<evidence type="ECO:0000313" key="2">
    <source>
        <dbReference type="EMBL" id="QDS74217.1"/>
    </source>
</evidence>
<dbReference type="Proteomes" id="UP000316270">
    <property type="component" value="Chromosome 11"/>
</dbReference>
<accession>A0A517LF03</accession>
<feature type="chain" id="PRO_5021725963" evidence="1">
    <location>
        <begin position="24"/>
        <end position="189"/>
    </location>
</feature>
<name>A0A517LF03_9PEZI</name>
<dbReference type="AlphaFoldDB" id="A0A517LF03"/>
<evidence type="ECO:0000256" key="1">
    <source>
        <dbReference type="SAM" id="SignalP"/>
    </source>
</evidence>